<proteinExistence type="predicted"/>
<feature type="non-terminal residue" evidence="1">
    <location>
        <position position="1"/>
    </location>
</feature>
<evidence type="ECO:0000313" key="1">
    <source>
        <dbReference type="EMBL" id="SVB73093.1"/>
    </source>
</evidence>
<protein>
    <submittedName>
        <fullName evidence="1">Uncharacterized protein</fullName>
    </submittedName>
</protein>
<accession>A0A382GEP6</accession>
<dbReference type="AlphaFoldDB" id="A0A382GEP6"/>
<dbReference type="EMBL" id="UINC01054869">
    <property type="protein sequence ID" value="SVB73093.1"/>
    <property type="molecule type" value="Genomic_DNA"/>
</dbReference>
<reference evidence="1" key="1">
    <citation type="submission" date="2018-05" db="EMBL/GenBank/DDBJ databases">
        <authorList>
            <person name="Lanie J.A."/>
            <person name="Ng W.-L."/>
            <person name="Kazmierczak K.M."/>
            <person name="Andrzejewski T.M."/>
            <person name="Davidsen T.M."/>
            <person name="Wayne K.J."/>
            <person name="Tettelin H."/>
            <person name="Glass J.I."/>
            <person name="Rusch D."/>
            <person name="Podicherti R."/>
            <person name="Tsui H.-C.T."/>
            <person name="Winkler M.E."/>
        </authorList>
    </citation>
    <scope>NUCLEOTIDE SEQUENCE</scope>
</reference>
<gene>
    <name evidence="1" type="ORF">METZ01_LOCUS225947</name>
</gene>
<name>A0A382GEP6_9ZZZZ</name>
<sequence length="108" mass="12228">VSEETAFDYESAWSSWFASPVREELQAGIATELERTSGLFDVQDGTHAKWNGERLGVLTVFNSDELIALLCAWEEAENGNWLAQKEVLIWLEKWMEFITCCVEAAPPD</sequence>
<organism evidence="1">
    <name type="scientific">marine metagenome</name>
    <dbReference type="NCBI Taxonomy" id="408172"/>
    <lineage>
        <taxon>unclassified sequences</taxon>
        <taxon>metagenomes</taxon>
        <taxon>ecological metagenomes</taxon>
    </lineage>
</organism>